<dbReference type="InterPro" id="IPR035906">
    <property type="entry name" value="MetI-like_sf"/>
</dbReference>
<dbReference type="Proteomes" id="UP000030661">
    <property type="component" value="Unassembled WGS sequence"/>
</dbReference>
<comment type="subcellular location">
    <subcellularLocation>
        <location evidence="1 7">Cell membrane</location>
        <topology evidence="1 7">Multi-pass membrane protein</topology>
    </subcellularLocation>
</comment>
<evidence type="ECO:0000256" key="1">
    <source>
        <dbReference type="ARBA" id="ARBA00004651"/>
    </source>
</evidence>
<evidence type="ECO:0000256" key="3">
    <source>
        <dbReference type="ARBA" id="ARBA00022475"/>
    </source>
</evidence>
<dbReference type="eggNOG" id="COG0601">
    <property type="taxonomic scope" value="Bacteria"/>
</dbReference>
<organism evidence="9">
    <name type="scientific">Vecturithrix granuli</name>
    <dbReference type="NCBI Taxonomy" id="1499967"/>
    <lineage>
        <taxon>Bacteria</taxon>
        <taxon>Candidatus Moduliflexota</taxon>
        <taxon>Candidatus Vecturitrichia</taxon>
        <taxon>Candidatus Vecturitrichales</taxon>
        <taxon>Candidatus Vecturitrichaceae</taxon>
        <taxon>Candidatus Vecturithrix</taxon>
    </lineage>
</organism>
<proteinExistence type="inferred from homology"/>
<evidence type="ECO:0000313" key="9">
    <source>
        <dbReference type="EMBL" id="GAK58033.1"/>
    </source>
</evidence>
<evidence type="ECO:0000256" key="2">
    <source>
        <dbReference type="ARBA" id="ARBA00022448"/>
    </source>
</evidence>
<dbReference type="InterPro" id="IPR000515">
    <property type="entry name" value="MetI-like"/>
</dbReference>
<dbReference type="PANTHER" id="PTHR43163">
    <property type="entry name" value="DIPEPTIDE TRANSPORT SYSTEM PERMEASE PROTEIN DPPB-RELATED"/>
    <property type="match status" value="1"/>
</dbReference>
<dbReference type="GO" id="GO:0005886">
    <property type="term" value="C:plasma membrane"/>
    <property type="evidence" value="ECO:0007669"/>
    <property type="project" value="UniProtKB-SubCell"/>
</dbReference>
<feature type="transmembrane region" description="Helical" evidence="7">
    <location>
        <begin position="127"/>
        <end position="157"/>
    </location>
</feature>
<dbReference type="CDD" id="cd06261">
    <property type="entry name" value="TM_PBP2"/>
    <property type="match status" value="1"/>
</dbReference>
<evidence type="ECO:0000256" key="7">
    <source>
        <dbReference type="RuleBase" id="RU363032"/>
    </source>
</evidence>
<dbReference type="PROSITE" id="PS50928">
    <property type="entry name" value="ABC_TM1"/>
    <property type="match status" value="1"/>
</dbReference>
<dbReference type="AlphaFoldDB" id="A0A081C0C8"/>
<keyword evidence="3" id="KW-1003">Cell membrane</keyword>
<dbReference type="STRING" id="1499967.U27_05006"/>
<evidence type="ECO:0000313" key="10">
    <source>
        <dbReference type="Proteomes" id="UP000030661"/>
    </source>
</evidence>
<dbReference type="GO" id="GO:0055085">
    <property type="term" value="P:transmembrane transport"/>
    <property type="evidence" value="ECO:0007669"/>
    <property type="project" value="InterPro"/>
</dbReference>
<dbReference type="Pfam" id="PF19300">
    <property type="entry name" value="BPD_transp_1_N"/>
    <property type="match status" value="1"/>
</dbReference>
<keyword evidence="2 7" id="KW-0813">Transport</keyword>
<keyword evidence="5 7" id="KW-1133">Transmembrane helix</keyword>
<dbReference type="EMBL" id="DF820466">
    <property type="protein sequence ID" value="GAK58033.1"/>
    <property type="molecule type" value="Genomic_DNA"/>
</dbReference>
<reference evidence="9" key="1">
    <citation type="journal article" date="2015" name="PeerJ">
        <title>First genomic representation of candidate bacterial phylum KSB3 points to enhanced environmental sensing as a trigger of wastewater bulking.</title>
        <authorList>
            <person name="Sekiguchi Y."/>
            <person name="Ohashi A."/>
            <person name="Parks D.H."/>
            <person name="Yamauchi T."/>
            <person name="Tyson G.W."/>
            <person name="Hugenholtz P."/>
        </authorList>
    </citation>
    <scope>NUCLEOTIDE SEQUENCE [LARGE SCALE GENOMIC DNA]</scope>
</reference>
<evidence type="ECO:0000256" key="6">
    <source>
        <dbReference type="ARBA" id="ARBA00023136"/>
    </source>
</evidence>
<evidence type="ECO:0000256" key="5">
    <source>
        <dbReference type="ARBA" id="ARBA00022989"/>
    </source>
</evidence>
<comment type="similarity">
    <text evidence="7">Belongs to the binding-protein-dependent transport system permease family.</text>
</comment>
<accession>A0A081C0C8</accession>
<dbReference type="Pfam" id="PF00528">
    <property type="entry name" value="BPD_transp_1"/>
    <property type="match status" value="1"/>
</dbReference>
<dbReference type="SUPFAM" id="SSF161098">
    <property type="entry name" value="MetI-like"/>
    <property type="match status" value="1"/>
</dbReference>
<keyword evidence="4 7" id="KW-0812">Transmembrane</keyword>
<protein>
    <submittedName>
        <fullName evidence="9">Binding-protein-dependent transport systems inner membrane component</fullName>
    </submittedName>
</protein>
<feature type="domain" description="ABC transmembrane type-1" evidence="8">
    <location>
        <begin position="95"/>
        <end position="304"/>
    </location>
</feature>
<gene>
    <name evidence="9" type="ORF">U27_05006</name>
</gene>
<feature type="transmembrane region" description="Helical" evidence="7">
    <location>
        <begin position="177"/>
        <end position="199"/>
    </location>
</feature>
<feature type="transmembrane region" description="Helical" evidence="7">
    <location>
        <begin position="99"/>
        <end position="120"/>
    </location>
</feature>
<feature type="transmembrane region" description="Helical" evidence="7">
    <location>
        <begin position="235"/>
        <end position="266"/>
    </location>
</feature>
<evidence type="ECO:0000256" key="4">
    <source>
        <dbReference type="ARBA" id="ARBA00022692"/>
    </source>
</evidence>
<keyword evidence="6 7" id="KW-0472">Membrane</keyword>
<sequence length="318" mass="35395">MRKYLLRRLLQVLPTLCFVLLTVFLLMKLIPGDPARVLLGPEARAEDIERLRSQLGLDQPLPIQFGLYVERIVTGDFGKSLIYKQDVLSLIWERFPTTLTLSVLALLFAVILGIPLGILAATKQNTFLDLIITVLALIGISVPIFWFGMVLIVFFSLNLGWLPAVGLGNLKNGIWDVVSHLILPSLALGILSIGTITRFTRSSMLEVLRQDYIRTAMAKGLRARLVLFRHALRNALVPVITVVGLQLGNLLAGAVLTETIFALPGLGKLMVDAIFRRDFLLVQGEVLFIAFVYIFVNLVVDVLYAFVNPKIRQSYRSA</sequence>
<dbReference type="Gene3D" id="1.10.3720.10">
    <property type="entry name" value="MetI-like"/>
    <property type="match status" value="1"/>
</dbReference>
<keyword evidence="10" id="KW-1185">Reference proteome</keyword>
<dbReference type="InterPro" id="IPR045621">
    <property type="entry name" value="BPD_transp_1_N"/>
</dbReference>
<dbReference type="HOGENOM" id="CLU_036879_1_2_0"/>
<feature type="transmembrane region" description="Helical" evidence="7">
    <location>
        <begin position="12"/>
        <end position="30"/>
    </location>
</feature>
<evidence type="ECO:0000259" key="8">
    <source>
        <dbReference type="PROSITE" id="PS50928"/>
    </source>
</evidence>
<feature type="transmembrane region" description="Helical" evidence="7">
    <location>
        <begin position="286"/>
        <end position="307"/>
    </location>
</feature>
<dbReference type="PANTHER" id="PTHR43163:SF6">
    <property type="entry name" value="DIPEPTIDE TRANSPORT SYSTEM PERMEASE PROTEIN DPPB-RELATED"/>
    <property type="match status" value="1"/>
</dbReference>
<name>A0A081C0C8_VECG1</name>